<feature type="coiled-coil region" evidence="1">
    <location>
        <begin position="25"/>
        <end position="75"/>
    </location>
</feature>
<reference evidence="2 3" key="3">
    <citation type="submission" date="2021-02" db="EMBL/GenBank/DDBJ databases">
        <authorList>
            <person name="Merkel A.Y."/>
        </authorList>
    </citation>
    <scope>NUCLEOTIDE SEQUENCE [LARGE SCALE GENOMIC DNA]</scope>
    <source>
        <strain evidence="2 3">T05b</strain>
    </source>
</reference>
<dbReference type="EMBL" id="JAFHKK010000001">
    <property type="protein sequence ID" value="MBN2963197.1"/>
    <property type="molecule type" value="Genomic_DNA"/>
</dbReference>
<keyword evidence="3" id="KW-1185">Reference proteome</keyword>
<evidence type="ECO:0000313" key="3">
    <source>
        <dbReference type="Proteomes" id="UP000703590"/>
    </source>
</evidence>
<sequence>MGKRKFIERVQELFGLIEPETSSKKEAILDLLHKLKAKRAELKIQLKLAKKPTEIEDLKESIDVLKKQIKKGEKLLET</sequence>
<evidence type="ECO:0000313" key="2">
    <source>
        <dbReference type="EMBL" id="MBN2963197.1"/>
    </source>
</evidence>
<comment type="caution">
    <text evidence="2">The sequence shown here is derived from an EMBL/GenBank/DDBJ whole genome shotgun (WGS) entry which is preliminary data.</text>
</comment>
<evidence type="ECO:0000256" key="1">
    <source>
        <dbReference type="SAM" id="Coils"/>
    </source>
</evidence>
<reference evidence="2 3" key="2">
    <citation type="submission" date="2021-02" db="EMBL/GenBank/DDBJ databases">
        <title>Sulfurospirillum tamanensis sp. nov.</title>
        <authorList>
            <person name="Frolova A."/>
            <person name="Merkel A."/>
            <person name="Slobodkin A."/>
        </authorList>
    </citation>
    <scope>NUCLEOTIDE SEQUENCE [LARGE SCALE GENOMIC DNA]</scope>
    <source>
        <strain evidence="2 3">T05b</strain>
    </source>
</reference>
<proteinExistence type="predicted"/>
<protein>
    <submittedName>
        <fullName evidence="2">Uncharacterized protein</fullName>
    </submittedName>
</protein>
<gene>
    <name evidence="2" type="ORF">JWV37_00250</name>
</gene>
<keyword evidence="1" id="KW-0175">Coiled coil</keyword>
<reference evidence="3" key="1">
    <citation type="submission" date="2021-02" db="EMBL/GenBank/DDBJ databases">
        <title>Sulfurospirillum tamanensis sp. nov.</title>
        <authorList>
            <person name="Merkel A.Y."/>
        </authorList>
    </citation>
    <scope>NUCLEOTIDE SEQUENCE [LARGE SCALE GENOMIC DNA]</scope>
    <source>
        <strain evidence="3">T05b</strain>
    </source>
</reference>
<name>A0ABS2WNR4_9BACT</name>
<dbReference type="RefSeq" id="WP_205457637.1">
    <property type="nucleotide sequence ID" value="NZ_JAFHKK010000001.1"/>
</dbReference>
<accession>A0ABS2WNR4</accession>
<organism evidence="2 3">
    <name type="scientific">Sulfurospirillum tamanense</name>
    <dbReference type="NCBI Taxonomy" id="2813362"/>
    <lineage>
        <taxon>Bacteria</taxon>
        <taxon>Pseudomonadati</taxon>
        <taxon>Campylobacterota</taxon>
        <taxon>Epsilonproteobacteria</taxon>
        <taxon>Campylobacterales</taxon>
        <taxon>Sulfurospirillaceae</taxon>
        <taxon>Sulfurospirillum</taxon>
    </lineage>
</organism>
<dbReference type="Proteomes" id="UP000703590">
    <property type="component" value="Unassembled WGS sequence"/>
</dbReference>